<sequence length="309" mass="34686">VVNAIFDQGYALLAKSTQEIQRNLGEASLMKSISHYIPLPKLSQSKLHWRPNGITYPQNEIYFDIYEVVFTTLTLNGPSISSMELCTEIWCNSKLSGMPVVSVSFNNPNTIVNSRLHQCVKLKKFETEKILNFVPPDGNFNLLKFVTTPVNVPKLPFQVVANLTRYENSVGKLIVKAKSTIANKKFEFFRVRLCLPDQITIGRIETKTGKYARKEKIDVIFAAKTYTAKLSGMGKYSSLNIYDIVGDLEKLVSIEVAFSLKHFSLSNLKISSVQVTGENYKVTKGVKSSVKSGHIEVRISHNSNNNKII</sequence>
<evidence type="ECO:0000256" key="2">
    <source>
        <dbReference type="ARBA" id="ARBA00022448"/>
    </source>
</evidence>
<accession>A0A4P9YQT3</accession>
<dbReference type="EMBL" id="ML004912">
    <property type="protein sequence ID" value="RKP22054.1"/>
    <property type="molecule type" value="Genomic_DNA"/>
</dbReference>
<dbReference type="GO" id="GO:0016192">
    <property type="term" value="P:vesicle-mediated transport"/>
    <property type="evidence" value="ECO:0007669"/>
    <property type="project" value="InterPro"/>
</dbReference>
<dbReference type="AlphaFoldDB" id="A0A4P9YQT3"/>
<comment type="subcellular location">
    <subcellularLocation>
        <location evidence="1">Endomembrane system</location>
    </subcellularLocation>
</comment>
<evidence type="ECO:0000256" key="1">
    <source>
        <dbReference type="ARBA" id="ARBA00004308"/>
    </source>
</evidence>
<dbReference type="InterPro" id="IPR001392">
    <property type="entry name" value="Clathrin_mu"/>
</dbReference>
<proteinExistence type="predicted"/>
<dbReference type="PIRSF" id="PIRSF005992">
    <property type="entry name" value="Clathrin_mu"/>
    <property type="match status" value="1"/>
</dbReference>
<feature type="domain" description="MHD" evidence="5">
    <location>
        <begin position="58"/>
        <end position="298"/>
    </location>
</feature>
<protein>
    <submittedName>
        <fullName evidence="6">Clathrin adaptor, mu subunit</fullName>
    </submittedName>
</protein>
<keyword evidence="3" id="KW-0653">Protein transport</keyword>
<dbReference type="GO" id="GO:0012505">
    <property type="term" value="C:endomembrane system"/>
    <property type="evidence" value="ECO:0007669"/>
    <property type="project" value="UniProtKB-SubCell"/>
</dbReference>
<gene>
    <name evidence="6" type="ORF">ROZALSC1DRAFT_26567</name>
</gene>
<evidence type="ECO:0000313" key="7">
    <source>
        <dbReference type="Proteomes" id="UP000281549"/>
    </source>
</evidence>
<dbReference type="InterPro" id="IPR028565">
    <property type="entry name" value="MHD"/>
</dbReference>
<organism evidence="6 7">
    <name type="scientific">Rozella allomycis (strain CSF55)</name>
    <dbReference type="NCBI Taxonomy" id="988480"/>
    <lineage>
        <taxon>Eukaryota</taxon>
        <taxon>Fungi</taxon>
        <taxon>Fungi incertae sedis</taxon>
        <taxon>Cryptomycota</taxon>
        <taxon>Cryptomycota incertae sedis</taxon>
        <taxon>Rozella</taxon>
    </lineage>
</organism>
<dbReference type="InterPro" id="IPR036168">
    <property type="entry name" value="AP2_Mu_C_sf"/>
</dbReference>
<evidence type="ECO:0000313" key="6">
    <source>
        <dbReference type="EMBL" id="RKP22054.1"/>
    </source>
</evidence>
<evidence type="ECO:0000259" key="5">
    <source>
        <dbReference type="PROSITE" id="PS51072"/>
    </source>
</evidence>
<dbReference type="Proteomes" id="UP000281549">
    <property type="component" value="Unassembled WGS sequence"/>
</dbReference>
<feature type="non-terminal residue" evidence="6">
    <location>
        <position position="1"/>
    </location>
</feature>
<dbReference type="Gene3D" id="2.60.40.1170">
    <property type="entry name" value="Mu homology domain, subdomain B"/>
    <property type="match status" value="2"/>
</dbReference>
<dbReference type="SUPFAM" id="SSF49447">
    <property type="entry name" value="Second domain of Mu2 adaptin subunit (ap50) of ap2 adaptor"/>
    <property type="match status" value="1"/>
</dbReference>
<dbReference type="PANTHER" id="PTHR10529">
    <property type="entry name" value="AP COMPLEX SUBUNIT MU"/>
    <property type="match status" value="1"/>
</dbReference>
<keyword evidence="4" id="KW-0472">Membrane</keyword>
<dbReference type="Pfam" id="PF00928">
    <property type="entry name" value="Adap_comp_sub"/>
    <property type="match status" value="1"/>
</dbReference>
<dbReference type="GO" id="GO:0030131">
    <property type="term" value="C:clathrin adaptor complex"/>
    <property type="evidence" value="ECO:0007669"/>
    <property type="project" value="InterPro"/>
</dbReference>
<dbReference type="InterPro" id="IPR050431">
    <property type="entry name" value="Adaptor_comp_med_subunit"/>
</dbReference>
<name>A0A4P9YQT3_ROZAC</name>
<evidence type="ECO:0000256" key="3">
    <source>
        <dbReference type="ARBA" id="ARBA00022927"/>
    </source>
</evidence>
<dbReference type="GO" id="GO:0006886">
    <property type="term" value="P:intracellular protein transport"/>
    <property type="evidence" value="ECO:0007669"/>
    <property type="project" value="InterPro"/>
</dbReference>
<evidence type="ECO:0000256" key="4">
    <source>
        <dbReference type="ARBA" id="ARBA00023136"/>
    </source>
</evidence>
<keyword evidence="2" id="KW-0813">Transport</keyword>
<dbReference type="PROSITE" id="PS51072">
    <property type="entry name" value="MHD"/>
    <property type="match status" value="1"/>
</dbReference>
<reference evidence="7" key="1">
    <citation type="journal article" date="2018" name="Nat. Microbiol.">
        <title>Leveraging single-cell genomics to expand the fungal tree of life.</title>
        <authorList>
            <person name="Ahrendt S.R."/>
            <person name="Quandt C.A."/>
            <person name="Ciobanu D."/>
            <person name="Clum A."/>
            <person name="Salamov A."/>
            <person name="Andreopoulos B."/>
            <person name="Cheng J.F."/>
            <person name="Woyke T."/>
            <person name="Pelin A."/>
            <person name="Henrissat B."/>
            <person name="Reynolds N.K."/>
            <person name="Benny G.L."/>
            <person name="Smith M.E."/>
            <person name="James T.Y."/>
            <person name="Grigoriev I.V."/>
        </authorList>
    </citation>
    <scope>NUCLEOTIDE SEQUENCE [LARGE SCALE GENOMIC DNA]</scope>
    <source>
        <strain evidence="7">CSF55</strain>
    </source>
</reference>